<dbReference type="Pfam" id="PF06980">
    <property type="entry name" value="DUF1302"/>
    <property type="match status" value="1"/>
</dbReference>
<protein>
    <submittedName>
        <fullName evidence="2">DUF1302 family protein</fullName>
    </submittedName>
</protein>
<organism evidence="2 3">
    <name type="scientific">Massilia horti</name>
    <dbReference type="NCBI Taxonomy" id="2562153"/>
    <lineage>
        <taxon>Bacteria</taxon>
        <taxon>Pseudomonadati</taxon>
        <taxon>Pseudomonadota</taxon>
        <taxon>Betaproteobacteria</taxon>
        <taxon>Burkholderiales</taxon>
        <taxon>Oxalobacteraceae</taxon>
        <taxon>Telluria group</taxon>
        <taxon>Massilia</taxon>
    </lineage>
</organism>
<comment type="caution">
    <text evidence="2">The sequence shown here is derived from an EMBL/GenBank/DDBJ whole genome shotgun (WGS) entry which is preliminary data.</text>
</comment>
<evidence type="ECO:0000313" key="3">
    <source>
        <dbReference type="Proteomes" id="UP000297258"/>
    </source>
</evidence>
<dbReference type="Proteomes" id="UP000297258">
    <property type="component" value="Unassembled WGS sequence"/>
</dbReference>
<accession>A0A4Y9SZ15</accession>
<keyword evidence="1" id="KW-1133">Transmembrane helix</keyword>
<sequence length="653" mass="70799">MRWRCGRRRRWRAPSGQGATVSSWRCSSVCCCVFEIERNCALTGSCKKVSMIQLPQYPTTTTSTRNLSMASRPAPVVRRAAAAVALAFAMSPLAHAIETNFSGRITFGSVLRTQESDPQLLTAINAAAIGLAGRGTGGNADDANLNYRLRDQASRALKAYLDLSLREGDTSALVRVKAWHDFGLLHDNRPWGNSANGYAANQPLSDAGASRLTRFSGVALGETWLQQVGQLGGMRALGRIGQQSLNWGVGSSQGGLEGLNPRDLPALHRAGAAPQETRVPLPMLFGRVEPRAGVAIEAYYQTAFRPHALDMCGTLWSMSDYMSEGCDRVMSGNPPTSDRARVASGAYQKRLPTPKPGAAEFGVGLNWKAASIATDFGFYYARYNSRMSLPGLRRSTRVGPALIPGDPDGKNMAYFTEYPEGLSITALTFMHKRGPTSVYGELAYRPRQPFMLAPGDVVPPFLSPAAPSLLRADVDATPPGGLFHGYDNYRFLHTHAGVQHEWRAGGVPLTASFEATAKHTFGLPSQAARRYNRADIYGAGPVFGVCPGTNPLQCSLRGYATVNAYGYRLRLDARFAEVLPGLNANASAAFVHDVKGWSGDFVLNEGRRSANLALRLEYRQRYFAEIAYLPLWGGDYNQAADRDTLGAALGLRF</sequence>
<proteinExistence type="predicted"/>
<name>A0A4Y9SZ15_9BURK</name>
<evidence type="ECO:0000313" key="2">
    <source>
        <dbReference type="EMBL" id="TFW31896.1"/>
    </source>
</evidence>
<gene>
    <name evidence="2" type="ORF">E4O92_11880</name>
</gene>
<dbReference type="OrthoDB" id="8522166at2"/>
<keyword evidence="1" id="KW-0812">Transmembrane</keyword>
<keyword evidence="1" id="KW-0472">Membrane</keyword>
<dbReference type="InterPro" id="IPR010727">
    <property type="entry name" value="DUF1302"/>
</dbReference>
<keyword evidence="3" id="KW-1185">Reference proteome</keyword>
<evidence type="ECO:0000256" key="1">
    <source>
        <dbReference type="SAM" id="Phobius"/>
    </source>
</evidence>
<feature type="transmembrane region" description="Helical" evidence="1">
    <location>
        <begin position="76"/>
        <end position="97"/>
    </location>
</feature>
<reference evidence="2 3" key="1">
    <citation type="submission" date="2019-03" db="EMBL/GenBank/DDBJ databases">
        <title>Draft genome of Massilia hortus sp. nov., a novel bacterial species of the Oxalobacteraceae family.</title>
        <authorList>
            <person name="Peta V."/>
            <person name="Raths R."/>
            <person name="Bucking H."/>
        </authorList>
    </citation>
    <scope>NUCLEOTIDE SEQUENCE [LARGE SCALE GENOMIC DNA]</scope>
    <source>
        <strain evidence="2 3">ONC3</strain>
    </source>
</reference>
<dbReference type="AlphaFoldDB" id="A0A4Y9SZ15"/>
<dbReference type="EMBL" id="SPUM01000076">
    <property type="protein sequence ID" value="TFW31896.1"/>
    <property type="molecule type" value="Genomic_DNA"/>
</dbReference>